<proteinExistence type="predicted"/>
<dbReference type="GeneID" id="11503559"/>
<sequence>MGVPQVWELLKPHIKDKRVPLRKFAADFKSRYGSPVRIAIDGYTWLYECGFFSNQESPEKFAGQGQISKAVLNLMHRLKELLSLDISFILVFDGEMKPWFKNNFRSNDELTNVNLSEDYFSNWQEHLRSHKEFNTCLKANYVDDSTGFMRAVKLLLDTMKISYIEACGEGEAQCAWLQKNGYVDYALSNDSDTLIFGSTKMLRNYSKAIDDFGVTGVGSHRPEVRRDTKETFITVVELDDIRESTTDRYEWWTLLFFSILLGADYNQGIKGLGKTKSARLAQLRDPDFAAQFRHIFGTIENPFEPEAREVKYKTFQEKVLKYCSENSVKLFGRNYKALLSKENMEGWPSQTAVMYYFHPYLVPDLDRSFFDSRYVNMSENLSYQDIQFEKLQAYLSDIHLSGVTHFKRWYTEAMQESFVLRHLLNDGPYLYDEMKITEEKTFFGNEDNFQYSCWKVRYNDFLDLFPDSQSPLNQTPFLPHGISTKRRADTLKFKYSVWIPKGLFPESHRLVKLFKEETKLKGSPKKSHKRSPKRSPQKNTLDSFLSAHSSPINETKSTTTPNVPVLEPVKRRLFVETDVEENDTVEDEGDSSLIFLSESKVTESQRSPSAKTFWDLTVDEEQDSIESPQKRQRLSTEKSNN</sequence>
<feature type="compositionally biased region" description="Acidic residues" evidence="3">
    <location>
        <begin position="580"/>
        <end position="590"/>
    </location>
</feature>
<protein>
    <recommendedName>
        <fullName evidence="8">XPG-I domain-containing protein</fullName>
    </recommendedName>
</protein>
<organism evidence="6 7">
    <name type="scientific">Torulaspora delbrueckii</name>
    <name type="common">Yeast</name>
    <name type="synonym">Candida colliculosa</name>
    <dbReference type="NCBI Taxonomy" id="4950"/>
    <lineage>
        <taxon>Eukaryota</taxon>
        <taxon>Fungi</taxon>
        <taxon>Dikarya</taxon>
        <taxon>Ascomycota</taxon>
        <taxon>Saccharomycotina</taxon>
        <taxon>Saccharomycetes</taxon>
        <taxon>Saccharomycetales</taxon>
        <taxon>Saccharomycetaceae</taxon>
        <taxon>Torulaspora</taxon>
    </lineage>
</organism>
<evidence type="ECO:0000256" key="1">
    <source>
        <dbReference type="ARBA" id="ARBA00022722"/>
    </source>
</evidence>
<dbReference type="InterPro" id="IPR029060">
    <property type="entry name" value="PIN-like_dom_sf"/>
</dbReference>
<keyword evidence="1" id="KW-0540">Nuclease</keyword>
<dbReference type="GO" id="GO:0017108">
    <property type="term" value="F:5'-flap endonuclease activity"/>
    <property type="evidence" value="ECO:0007669"/>
    <property type="project" value="TreeGrafter"/>
</dbReference>
<dbReference type="GO" id="GO:0005634">
    <property type="term" value="C:nucleus"/>
    <property type="evidence" value="ECO:0007669"/>
    <property type="project" value="EnsemblFungi"/>
</dbReference>
<feature type="region of interest" description="Disordered" evidence="3">
    <location>
        <begin position="580"/>
        <end position="641"/>
    </location>
</feature>
<dbReference type="EMBL" id="HE616745">
    <property type="protein sequence ID" value="CCE92192.1"/>
    <property type="molecule type" value="Genomic_DNA"/>
</dbReference>
<gene>
    <name evidence="6" type="primary">TDEL0D06080</name>
    <name evidence="6" type="ORF">TDEL_0D06080</name>
</gene>
<feature type="region of interest" description="Disordered" evidence="3">
    <location>
        <begin position="519"/>
        <end position="564"/>
    </location>
</feature>
<dbReference type="HOGENOM" id="CLU_016401_0_0_1"/>
<dbReference type="GO" id="GO:0008821">
    <property type="term" value="F:crossover junction DNA endonuclease activity"/>
    <property type="evidence" value="ECO:0007669"/>
    <property type="project" value="EnsemblFungi"/>
</dbReference>
<dbReference type="RefSeq" id="XP_003681403.1">
    <property type="nucleotide sequence ID" value="XM_003681355.1"/>
</dbReference>
<feature type="compositionally biased region" description="Polar residues" evidence="3">
    <location>
        <begin position="537"/>
        <end position="562"/>
    </location>
</feature>
<dbReference type="SUPFAM" id="SSF88723">
    <property type="entry name" value="PIN domain-like"/>
    <property type="match status" value="1"/>
</dbReference>
<keyword evidence="2" id="KW-0378">Hydrolase</keyword>
<dbReference type="InterPro" id="IPR006085">
    <property type="entry name" value="XPG_DNA_repair_N"/>
</dbReference>
<evidence type="ECO:0000256" key="2">
    <source>
        <dbReference type="ARBA" id="ARBA00022801"/>
    </source>
</evidence>
<dbReference type="Pfam" id="PF00867">
    <property type="entry name" value="XPG_I"/>
    <property type="match status" value="1"/>
</dbReference>
<dbReference type="InterPro" id="IPR036279">
    <property type="entry name" value="5-3_exonuclease_C_sf"/>
</dbReference>
<dbReference type="GO" id="GO:0006281">
    <property type="term" value="P:DNA repair"/>
    <property type="evidence" value="ECO:0007669"/>
    <property type="project" value="EnsemblFungi"/>
</dbReference>
<dbReference type="SUPFAM" id="SSF47807">
    <property type="entry name" value="5' to 3' exonuclease, C-terminal subdomain"/>
    <property type="match status" value="1"/>
</dbReference>
<name>G8ZU98_TORDE</name>
<evidence type="ECO:0000313" key="7">
    <source>
        <dbReference type="Proteomes" id="UP000005627"/>
    </source>
</evidence>
<dbReference type="PRINTS" id="PR00853">
    <property type="entry name" value="XPGRADSUPER"/>
</dbReference>
<dbReference type="PANTHER" id="PTHR11081">
    <property type="entry name" value="FLAP ENDONUCLEASE FAMILY MEMBER"/>
    <property type="match status" value="1"/>
</dbReference>
<reference evidence="6 7" key="1">
    <citation type="journal article" date="2011" name="Proc. Natl. Acad. Sci. U.S.A.">
        <title>Evolutionary erosion of yeast sex chromosomes by mating-type switching accidents.</title>
        <authorList>
            <person name="Gordon J.L."/>
            <person name="Armisen D."/>
            <person name="Proux-Wera E."/>
            <person name="Oheigeartaigh S.S."/>
            <person name="Byrne K.P."/>
            <person name="Wolfe K.H."/>
        </authorList>
    </citation>
    <scope>NUCLEOTIDE SEQUENCE [LARGE SCALE GENOMIC DNA]</scope>
    <source>
        <strain evidence="7">ATCC 10662 / CBS 1146 / NBRC 0425 / NCYC 2629 / NRRL Y-866</strain>
    </source>
</reference>
<dbReference type="SMART" id="SM00484">
    <property type="entry name" value="XPGI"/>
    <property type="match status" value="1"/>
</dbReference>
<evidence type="ECO:0000259" key="5">
    <source>
        <dbReference type="SMART" id="SM00485"/>
    </source>
</evidence>
<accession>G8ZU98</accession>
<dbReference type="AlphaFoldDB" id="G8ZU98"/>
<evidence type="ECO:0000259" key="4">
    <source>
        <dbReference type="SMART" id="SM00484"/>
    </source>
</evidence>
<dbReference type="Gene3D" id="3.40.50.1010">
    <property type="entry name" value="5'-nuclease"/>
    <property type="match status" value="1"/>
</dbReference>
<dbReference type="KEGG" id="tdl:TDEL_0D06080"/>
<dbReference type="InterPro" id="IPR006084">
    <property type="entry name" value="XPG/Rad2"/>
</dbReference>
<keyword evidence="7" id="KW-1185">Reference proteome</keyword>
<dbReference type="Pfam" id="PF00752">
    <property type="entry name" value="XPG_N"/>
    <property type="match status" value="1"/>
</dbReference>
<evidence type="ECO:0008006" key="8">
    <source>
        <dbReference type="Google" id="ProtNLM"/>
    </source>
</evidence>
<feature type="domain" description="XPG N-terminal" evidence="5">
    <location>
        <begin position="1"/>
        <end position="119"/>
    </location>
</feature>
<dbReference type="FunCoup" id="G8ZU98">
    <property type="interactions" value="105"/>
</dbReference>
<feature type="compositionally biased region" description="Basic residues" evidence="3">
    <location>
        <begin position="522"/>
        <end position="536"/>
    </location>
</feature>
<dbReference type="SMART" id="SM00485">
    <property type="entry name" value="XPGN"/>
    <property type="match status" value="1"/>
</dbReference>
<dbReference type="PANTHER" id="PTHR11081:SF72">
    <property type="entry name" value="HOLLIDAY JUNCTION RESOLVASE YEN1"/>
    <property type="match status" value="1"/>
</dbReference>
<dbReference type="Proteomes" id="UP000005627">
    <property type="component" value="Chromosome 4"/>
</dbReference>
<dbReference type="eggNOG" id="KOG2520">
    <property type="taxonomic scope" value="Eukaryota"/>
</dbReference>
<dbReference type="InParanoid" id="G8ZU98"/>
<dbReference type="InterPro" id="IPR006086">
    <property type="entry name" value="XPG-I_dom"/>
</dbReference>
<dbReference type="GO" id="GO:0051908">
    <property type="term" value="F:double-stranded DNA 5'-3' DNA exonuclease activity"/>
    <property type="evidence" value="ECO:0007669"/>
    <property type="project" value="EnsemblFungi"/>
</dbReference>
<feature type="domain" description="XPG-I" evidence="4">
    <location>
        <begin position="157"/>
        <end position="238"/>
    </location>
</feature>
<dbReference type="OrthoDB" id="2959108at2759"/>
<dbReference type="CDD" id="cd09870">
    <property type="entry name" value="PIN_YEN1"/>
    <property type="match status" value="1"/>
</dbReference>
<evidence type="ECO:0000313" key="6">
    <source>
        <dbReference type="EMBL" id="CCE92192.1"/>
    </source>
</evidence>
<dbReference type="GO" id="GO:0005737">
    <property type="term" value="C:cytoplasm"/>
    <property type="evidence" value="ECO:0007669"/>
    <property type="project" value="EnsemblFungi"/>
</dbReference>
<evidence type="ECO:0000256" key="3">
    <source>
        <dbReference type="SAM" id="MobiDB-lite"/>
    </source>
</evidence>
<dbReference type="STRING" id="1076872.G8ZU98"/>